<dbReference type="GO" id="GO:0000139">
    <property type="term" value="C:Golgi membrane"/>
    <property type="evidence" value="ECO:0007669"/>
    <property type="project" value="UniProtKB-SubCell"/>
</dbReference>
<keyword evidence="9" id="KW-1185">Reference proteome</keyword>
<protein>
    <recommendedName>
        <fullName evidence="7">Exostosin GT47 domain-containing protein</fullName>
    </recommendedName>
</protein>
<dbReference type="PANTHER" id="PTHR11062">
    <property type="entry name" value="EXOSTOSIN HEPARAN SULFATE GLYCOSYLTRANSFERASE -RELATED"/>
    <property type="match status" value="1"/>
</dbReference>
<evidence type="ECO:0000259" key="7">
    <source>
        <dbReference type="Pfam" id="PF03016"/>
    </source>
</evidence>
<comment type="similarity">
    <text evidence="2">Belongs to the glycosyltransferase 47 family.</text>
</comment>
<name>A0A834GEX3_RHOSS</name>
<keyword evidence="4" id="KW-0812">Transmembrane</keyword>
<evidence type="ECO:0000256" key="6">
    <source>
        <dbReference type="SAM" id="MobiDB-lite"/>
    </source>
</evidence>
<comment type="subcellular location">
    <subcellularLocation>
        <location evidence="1">Golgi apparatus membrane</location>
        <topology evidence="1">Single-pass type II membrane protein</topology>
    </subcellularLocation>
</comment>
<feature type="compositionally biased region" description="Polar residues" evidence="6">
    <location>
        <begin position="1"/>
        <end position="14"/>
    </location>
</feature>
<keyword evidence="3" id="KW-0328">Glycosyltransferase</keyword>
<comment type="caution">
    <text evidence="8">The sequence shown here is derived from an EMBL/GenBank/DDBJ whole genome shotgun (WGS) entry which is preliminary data.</text>
</comment>
<evidence type="ECO:0000256" key="2">
    <source>
        <dbReference type="ARBA" id="ARBA00010271"/>
    </source>
</evidence>
<keyword evidence="5" id="KW-0333">Golgi apparatus</keyword>
<keyword evidence="4" id="KW-0735">Signal-anchor</keyword>
<accession>A0A834GEX3</accession>
<dbReference type="GO" id="GO:0009969">
    <property type="term" value="P:xyloglucan biosynthetic process"/>
    <property type="evidence" value="ECO:0007669"/>
    <property type="project" value="TreeGrafter"/>
</dbReference>
<feature type="domain" description="Exostosin GT47" evidence="7">
    <location>
        <begin position="85"/>
        <end position="415"/>
    </location>
</feature>
<dbReference type="EMBL" id="WJXA01000010">
    <property type="protein sequence ID" value="KAF7129128.1"/>
    <property type="molecule type" value="Genomic_DNA"/>
</dbReference>
<sequence length="481" mass="55723">MLLPVSGNQSTELESPTKRPNKSRSLKSRVKSSLSNLTPIRRTLLLLVILFHVSLVLHLTRTHNPSPSFSNISSNTYGSLPRKSCDSRRIYVYDLPPTFNNDLLTSSDTNLNDGFGLPARELAGIVPESILPAWYRTDLSWGEVMYHNRMLNYKCRTLEPESATAFYIPFYAGIALRMYSWGNYNATDRGWHPEMLNKWLQEQKWWKRSKGSDHFIMLGRITWDFRRSRESSDAEWGSSLLNLPAMENVVRLTIERNVWDNLEIAVPYPTAFHPRSESDIAGWQGFVRSRRRNHLFAFVGDAREWIENDFRGVLKNKCLEESTACRPVDCGRENCIDGKTAVMEAFLYSDFCLQPRGAGFTGQSVFECMLAGSIPVFFWGRTAYMQYELFLPSEPESYSVFIRRKDVRNGTDIRRVLEGFGRAEVERLREKVIEYIPRFVYAKPSQRFRKMRDAFDFAIDGVLSKYKSHMERGRIANRDEI</sequence>
<dbReference type="PANTHER" id="PTHR11062:SF219">
    <property type="entry name" value="XYLOGLUCAN GALACTOSYLTRANSFERASE XLT2-LIKE"/>
    <property type="match status" value="1"/>
</dbReference>
<organism evidence="8 9">
    <name type="scientific">Rhododendron simsii</name>
    <name type="common">Sims's rhododendron</name>
    <dbReference type="NCBI Taxonomy" id="118357"/>
    <lineage>
        <taxon>Eukaryota</taxon>
        <taxon>Viridiplantae</taxon>
        <taxon>Streptophyta</taxon>
        <taxon>Embryophyta</taxon>
        <taxon>Tracheophyta</taxon>
        <taxon>Spermatophyta</taxon>
        <taxon>Magnoliopsida</taxon>
        <taxon>eudicotyledons</taxon>
        <taxon>Gunneridae</taxon>
        <taxon>Pentapetalae</taxon>
        <taxon>asterids</taxon>
        <taxon>Ericales</taxon>
        <taxon>Ericaceae</taxon>
        <taxon>Ericoideae</taxon>
        <taxon>Rhodoreae</taxon>
        <taxon>Rhododendron</taxon>
    </lineage>
</organism>
<gene>
    <name evidence="8" type="ORF">RHSIM_Rhsim10G0107300</name>
</gene>
<dbReference type="GO" id="GO:0008378">
    <property type="term" value="F:galactosyltransferase activity"/>
    <property type="evidence" value="ECO:0007669"/>
    <property type="project" value="TreeGrafter"/>
</dbReference>
<dbReference type="InterPro" id="IPR040911">
    <property type="entry name" value="Exostosin_GT47"/>
</dbReference>
<proteinExistence type="inferred from homology"/>
<evidence type="ECO:0000313" key="8">
    <source>
        <dbReference type="EMBL" id="KAF7129128.1"/>
    </source>
</evidence>
<dbReference type="Proteomes" id="UP000626092">
    <property type="component" value="Unassembled WGS sequence"/>
</dbReference>
<dbReference type="InterPro" id="IPR004263">
    <property type="entry name" value="Exostosin"/>
</dbReference>
<keyword evidence="3" id="KW-0808">Transferase</keyword>
<dbReference type="Pfam" id="PF03016">
    <property type="entry name" value="Exostosin_GT47"/>
    <property type="match status" value="1"/>
</dbReference>
<evidence type="ECO:0000256" key="1">
    <source>
        <dbReference type="ARBA" id="ARBA00004323"/>
    </source>
</evidence>
<evidence type="ECO:0000313" key="9">
    <source>
        <dbReference type="Proteomes" id="UP000626092"/>
    </source>
</evidence>
<feature type="region of interest" description="Disordered" evidence="6">
    <location>
        <begin position="1"/>
        <end position="30"/>
    </location>
</feature>
<evidence type="ECO:0000256" key="4">
    <source>
        <dbReference type="ARBA" id="ARBA00022968"/>
    </source>
</evidence>
<dbReference type="AlphaFoldDB" id="A0A834GEX3"/>
<reference evidence="8" key="1">
    <citation type="submission" date="2019-11" db="EMBL/GenBank/DDBJ databases">
        <authorList>
            <person name="Liu Y."/>
            <person name="Hou J."/>
            <person name="Li T.-Q."/>
            <person name="Guan C.-H."/>
            <person name="Wu X."/>
            <person name="Wu H.-Z."/>
            <person name="Ling F."/>
            <person name="Zhang R."/>
            <person name="Shi X.-G."/>
            <person name="Ren J.-P."/>
            <person name="Chen E.-F."/>
            <person name="Sun J.-M."/>
        </authorList>
    </citation>
    <scope>NUCLEOTIDE SEQUENCE</scope>
    <source>
        <strain evidence="8">Adult_tree_wgs_1</strain>
        <tissue evidence="8">Leaves</tissue>
    </source>
</reference>
<evidence type="ECO:0000256" key="3">
    <source>
        <dbReference type="ARBA" id="ARBA00022676"/>
    </source>
</evidence>
<dbReference type="OrthoDB" id="1580181at2759"/>
<evidence type="ECO:0000256" key="5">
    <source>
        <dbReference type="ARBA" id="ARBA00023034"/>
    </source>
</evidence>
<feature type="compositionally biased region" description="Basic residues" evidence="6">
    <location>
        <begin position="19"/>
        <end position="30"/>
    </location>
</feature>